<dbReference type="SUPFAM" id="SSF46988">
    <property type="entry name" value="Tubulin chaperone cofactor A"/>
    <property type="match status" value="1"/>
</dbReference>
<dbReference type="EnsemblPlants" id="AET5Gv20099000.3">
    <property type="protein sequence ID" value="AET5Gv20099000.3"/>
    <property type="gene ID" value="AET5Gv20099000"/>
</dbReference>
<protein>
    <recommendedName>
        <fullName evidence="3">Tubulin-specific chaperone A</fullName>
    </recommendedName>
</protein>
<sequence>MATLRNLKIKTSTCKRIVKELRSYEKEVEKEAAKTADMKEKGADPYDLKQQ</sequence>
<reference evidence="6" key="2">
    <citation type="journal article" date="2017" name="Nat. Plants">
        <title>The Aegilops tauschii genome reveals multiple impacts of transposons.</title>
        <authorList>
            <person name="Zhao G."/>
            <person name="Zou C."/>
            <person name="Li K."/>
            <person name="Wang K."/>
            <person name="Li T."/>
            <person name="Gao L."/>
            <person name="Zhang X."/>
            <person name="Wang H."/>
            <person name="Yang Z."/>
            <person name="Liu X."/>
            <person name="Jiang W."/>
            <person name="Mao L."/>
            <person name="Kong X."/>
            <person name="Jiao Y."/>
            <person name="Jia J."/>
        </authorList>
    </citation>
    <scope>NUCLEOTIDE SEQUENCE [LARGE SCALE GENOMIC DNA]</scope>
    <source>
        <strain evidence="6">cv. AL8/78</strain>
    </source>
</reference>
<dbReference type="PANTHER" id="PTHR21500">
    <property type="entry name" value="TUBULIN-SPECIFIC CHAPERONE A"/>
    <property type="match status" value="1"/>
</dbReference>
<evidence type="ECO:0000313" key="6">
    <source>
        <dbReference type="Proteomes" id="UP000015105"/>
    </source>
</evidence>
<evidence type="ECO:0000313" key="5">
    <source>
        <dbReference type="EnsemblPlants" id="AET5Gv20099000.3"/>
    </source>
</evidence>
<feature type="region of interest" description="Disordered" evidence="4">
    <location>
        <begin position="28"/>
        <end position="51"/>
    </location>
</feature>
<dbReference type="InterPro" id="IPR036126">
    <property type="entry name" value="TBCA_sf"/>
</dbReference>
<comment type="subunit">
    <text evidence="3">Supercomplex made of cofactors A to E. Cofactors A and D function by capturing and stabilizing tubulin in a quasi-native conformation. Cofactor E binds to the cofactor D-tubulin complex; interaction with cofactor C then causes the release of tubulin polypeptides that are committed to the native state.</text>
</comment>
<reference evidence="5" key="5">
    <citation type="journal article" date="2021" name="G3 (Bethesda)">
        <title>Aegilops tauschii genome assembly Aet v5.0 features greater sequence contiguity and improved annotation.</title>
        <authorList>
            <person name="Wang L."/>
            <person name="Zhu T."/>
            <person name="Rodriguez J.C."/>
            <person name="Deal K.R."/>
            <person name="Dubcovsky J."/>
            <person name="McGuire P.E."/>
            <person name="Lux T."/>
            <person name="Spannagl M."/>
            <person name="Mayer K.F.X."/>
            <person name="Baldrich P."/>
            <person name="Meyers B.C."/>
            <person name="Huo N."/>
            <person name="Gu Y.Q."/>
            <person name="Zhou H."/>
            <person name="Devos K.M."/>
            <person name="Bennetzen J.L."/>
            <person name="Unver T."/>
            <person name="Budak H."/>
            <person name="Gulick P.J."/>
            <person name="Galiba G."/>
            <person name="Kalapos B."/>
            <person name="Nelson D.R."/>
            <person name="Li P."/>
            <person name="You F.M."/>
            <person name="Luo M.C."/>
            <person name="Dvorak J."/>
        </authorList>
    </citation>
    <scope>NUCLEOTIDE SEQUENCE [LARGE SCALE GENOMIC DNA]</scope>
    <source>
        <strain evidence="5">cv. AL8/78</strain>
    </source>
</reference>
<comment type="similarity">
    <text evidence="1 3">Belongs to the TBCA family.</text>
</comment>
<name>A0A453JKV8_AEGTS</name>
<dbReference type="Gene3D" id="1.20.58.90">
    <property type="match status" value="1"/>
</dbReference>
<reference evidence="6" key="1">
    <citation type="journal article" date="2014" name="Science">
        <title>Ancient hybridizations among the ancestral genomes of bread wheat.</title>
        <authorList>
            <consortium name="International Wheat Genome Sequencing Consortium,"/>
            <person name="Marcussen T."/>
            <person name="Sandve S.R."/>
            <person name="Heier L."/>
            <person name="Spannagl M."/>
            <person name="Pfeifer M."/>
            <person name="Jakobsen K.S."/>
            <person name="Wulff B.B."/>
            <person name="Steuernagel B."/>
            <person name="Mayer K.F."/>
            <person name="Olsen O.A."/>
        </authorList>
    </citation>
    <scope>NUCLEOTIDE SEQUENCE [LARGE SCALE GENOMIC DNA]</scope>
    <source>
        <strain evidence="6">cv. AL8/78</strain>
    </source>
</reference>
<keyword evidence="3" id="KW-0493">Microtubule</keyword>
<evidence type="ECO:0000256" key="1">
    <source>
        <dbReference type="ARBA" id="ARBA00006806"/>
    </source>
</evidence>
<dbReference type="GO" id="GO:0007021">
    <property type="term" value="P:tubulin complex assembly"/>
    <property type="evidence" value="ECO:0007669"/>
    <property type="project" value="UniProtKB-UniRule"/>
</dbReference>
<accession>A0A453JKV8</accession>
<keyword evidence="6" id="KW-1185">Reference proteome</keyword>
<comment type="subcellular location">
    <subcellularLocation>
        <location evidence="3">Cytoplasm</location>
        <location evidence="3">Cytoskeleton</location>
    </subcellularLocation>
</comment>
<proteinExistence type="inferred from homology"/>
<keyword evidence="3" id="KW-0963">Cytoplasm</keyword>
<dbReference type="GO" id="GO:0005829">
    <property type="term" value="C:cytosol"/>
    <property type="evidence" value="ECO:0007669"/>
    <property type="project" value="TreeGrafter"/>
</dbReference>
<dbReference type="Pfam" id="PF02970">
    <property type="entry name" value="TBCA"/>
    <property type="match status" value="1"/>
</dbReference>
<keyword evidence="2 3" id="KW-0143">Chaperone</keyword>
<reference evidence="5" key="3">
    <citation type="journal article" date="2017" name="Nature">
        <title>Genome sequence of the progenitor of the wheat D genome Aegilops tauschii.</title>
        <authorList>
            <person name="Luo M.C."/>
            <person name="Gu Y.Q."/>
            <person name="Puiu D."/>
            <person name="Wang H."/>
            <person name="Twardziok S.O."/>
            <person name="Deal K.R."/>
            <person name="Huo N."/>
            <person name="Zhu T."/>
            <person name="Wang L."/>
            <person name="Wang Y."/>
            <person name="McGuire P.E."/>
            <person name="Liu S."/>
            <person name="Long H."/>
            <person name="Ramasamy R.K."/>
            <person name="Rodriguez J.C."/>
            <person name="Van S.L."/>
            <person name="Yuan L."/>
            <person name="Wang Z."/>
            <person name="Xia Z."/>
            <person name="Xiao L."/>
            <person name="Anderson O.D."/>
            <person name="Ouyang S."/>
            <person name="Liang Y."/>
            <person name="Zimin A.V."/>
            <person name="Pertea G."/>
            <person name="Qi P."/>
            <person name="Bennetzen J.L."/>
            <person name="Dai X."/>
            <person name="Dawson M.W."/>
            <person name="Muller H.G."/>
            <person name="Kugler K."/>
            <person name="Rivarola-Duarte L."/>
            <person name="Spannagl M."/>
            <person name="Mayer K.F.X."/>
            <person name="Lu F.H."/>
            <person name="Bevan M.W."/>
            <person name="Leroy P."/>
            <person name="Li P."/>
            <person name="You F.M."/>
            <person name="Sun Q."/>
            <person name="Liu Z."/>
            <person name="Lyons E."/>
            <person name="Wicker T."/>
            <person name="Salzberg S.L."/>
            <person name="Devos K.M."/>
            <person name="Dvorak J."/>
        </authorList>
    </citation>
    <scope>NUCLEOTIDE SEQUENCE [LARGE SCALE GENOMIC DNA]</scope>
    <source>
        <strain evidence="5">cv. AL8/78</strain>
    </source>
</reference>
<evidence type="ECO:0000256" key="3">
    <source>
        <dbReference type="RuleBase" id="RU364030"/>
    </source>
</evidence>
<reference evidence="5" key="4">
    <citation type="submission" date="2019-03" db="UniProtKB">
        <authorList>
            <consortium name="EnsemblPlants"/>
        </authorList>
    </citation>
    <scope>IDENTIFICATION</scope>
</reference>
<dbReference type="GO" id="GO:0007023">
    <property type="term" value="P:post-chaperonin tubulin folding pathway"/>
    <property type="evidence" value="ECO:0007669"/>
    <property type="project" value="UniProtKB-UniRule"/>
</dbReference>
<dbReference type="GO" id="GO:0048487">
    <property type="term" value="F:beta-tubulin binding"/>
    <property type="evidence" value="ECO:0007669"/>
    <property type="project" value="InterPro"/>
</dbReference>
<evidence type="ECO:0000256" key="4">
    <source>
        <dbReference type="SAM" id="MobiDB-lite"/>
    </source>
</evidence>
<dbReference type="PANTHER" id="PTHR21500:SF0">
    <property type="entry name" value="TUBULIN-SPECIFIC CHAPERONE A"/>
    <property type="match status" value="1"/>
</dbReference>
<dbReference type="Proteomes" id="UP000015105">
    <property type="component" value="Chromosome 5D"/>
</dbReference>
<evidence type="ECO:0000256" key="2">
    <source>
        <dbReference type="ARBA" id="ARBA00023186"/>
    </source>
</evidence>
<dbReference type="InterPro" id="IPR004226">
    <property type="entry name" value="TBCA"/>
</dbReference>
<dbReference type="AlphaFoldDB" id="A0A453JKV8"/>
<dbReference type="Gramene" id="AET5Gv20099000.3">
    <property type="protein sequence ID" value="AET5Gv20099000.3"/>
    <property type="gene ID" value="AET5Gv20099000"/>
</dbReference>
<organism evidence="5 6">
    <name type="scientific">Aegilops tauschii subsp. strangulata</name>
    <name type="common">Goatgrass</name>
    <dbReference type="NCBI Taxonomy" id="200361"/>
    <lineage>
        <taxon>Eukaryota</taxon>
        <taxon>Viridiplantae</taxon>
        <taxon>Streptophyta</taxon>
        <taxon>Embryophyta</taxon>
        <taxon>Tracheophyta</taxon>
        <taxon>Spermatophyta</taxon>
        <taxon>Magnoliopsida</taxon>
        <taxon>Liliopsida</taxon>
        <taxon>Poales</taxon>
        <taxon>Poaceae</taxon>
        <taxon>BOP clade</taxon>
        <taxon>Pooideae</taxon>
        <taxon>Triticodae</taxon>
        <taxon>Triticeae</taxon>
        <taxon>Triticinae</taxon>
        <taxon>Aegilops</taxon>
    </lineage>
</organism>
<keyword evidence="3" id="KW-0206">Cytoskeleton</keyword>
<dbReference type="GO" id="GO:0005874">
    <property type="term" value="C:microtubule"/>
    <property type="evidence" value="ECO:0007669"/>
    <property type="project" value="UniProtKB-KW"/>
</dbReference>